<accession>A0A6P7F6G1</accession>
<proteinExistence type="predicted"/>
<dbReference type="GO" id="GO:0005789">
    <property type="term" value="C:endoplasmic reticulum membrane"/>
    <property type="evidence" value="ECO:0007669"/>
    <property type="project" value="TreeGrafter"/>
</dbReference>
<dbReference type="GO" id="GO:0042415">
    <property type="term" value="P:norepinephrine metabolic process"/>
    <property type="evidence" value="ECO:0007669"/>
    <property type="project" value="TreeGrafter"/>
</dbReference>
<feature type="compositionally biased region" description="Basic and acidic residues" evidence="1">
    <location>
        <begin position="21"/>
        <end position="53"/>
    </location>
</feature>
<dbReference type="GO" id="GO:0061630">
    <property type="term" value="F:ubiquitin protein ligase activity"/>
    <property type="evidence" value="ECO:0007669"/>
    <property type="project" value="InterPro"/>
</dbReference>
<dbReference type="InterPro" id="IPR033263">
    <property type="entry name" value="RNF180"/>
</dbReference>
<feature type="compositionally biased region" description="Basic and acidic residues" evidence="1">
    <location>
        <begin position="1"/>
        <end position="13"/>
    </location>
</feature>
<evidence type="ECO:0000313" key="2">
    <source>
        <dbReference type="RefSeq" id="XP_028131334.1"/>
    </source>
</evidence>
<feature type="region of interest" description="Disordered" evidence="1">
    <location>
        <begin position="1"/>
        <end position="54"/>
    </location>
</feature>
<dbReference type="GO" id="GO:0000209">
    <property type="term" value="P:protein polyubiquitination"/>
    <property type="evidence" value="ECO:0007669"/>
    <property type="project" value="InterPro"/>
</dbReference>
<dbReference type="GO" id="GO:0031624">
    <property type="term" value="F:ubiquitin conjugating enzyme binding"/>
    <property type="evidence" value="ECO:0007669"/>
    <property type="project" value="TreeGrafter"/>
</dbReference>
<dbReference type="GO" id="GO:0042428">
    <property type="term" value="P:serotonin metabolic process"/>
    <property type="evidence" value="ECO:0007669"/>
    <property type="project" value="TreeGrafter"/>
</dbReference>
<reference evidence="2" key="1">
    <citation type="submission" date="2025-08" db="UniProtKB">
        <authorList>
            <consortium name="RefSeq"/>
        </authorList>
    </citation>
    <scope>IDENTIFICATION</scope>
</reference>
<dbReference type="InParanoid" id="A0A6P7F6G1"/>
<dbReference type="GO" id="GO:0032436">
    <property type="term" value="P:positive regulation of proteasomal ubiquitin-dependent protein catabolic process"/>
    <property type="evidence" value="ECO:0007669"/>
    <property type="project" value="TreeGrafter"/>
</dbReference>
<dbReference type="PANTHER" id="PTHR46717:SF1">
    <property type="entry name" value="E3 UBIQUITIN-PROTEIN LIGASE RNF180"/>
    <property type="match status" value="1"/>
</dbReference>
<protein>
    <submittedName>
        <fullName evidence="2">E3 ubiquitin-protein ligase RNF180-like</fullName>
    </submittedName>
</protein>
<dbReference type="PANTHER" id="PTHR46717">
    <property type="entry name" value="E3 UBIQUITIN-PROTEIN LIGASE RNF180"/>
    <property type="match status" value="1"/>
</dbReference>
<sequence>MFRLFKTEKEYPWKENNCSDSRSDLTESNGKKKSDKDNDKKKDDEKENEEERKKMKTIKNKRMFQEIKCKKCRKTIFSPDQIKTNLILNAHGHPMDNSRVCDIDVEETNVFINDEHLPSWIKDRIEAEEWSKGRINCPNCDSRIGSFDYVSGQKCACFTNLLPPIHFIKSKIDLIKK</sequence>
<gene>
    <name evidence="2" type="primary">LOC114327034</name>
</gene>
<organism evidence="2">
    <name type="scientific">Diabrotica virgifera virgifera</name>
    <name type="common">western corn rootworm</name>
    <dbReference type="NCBI Taxonomy" id="50390"/>
    <lineage>
        <taxon>Eukaryota</taxon>
        <taxon>Metazoa</taxon>
        <taxon>Ecdysozoa</taxon>
        <taxon>Arthropoda</taxon>
        <taxon>Hexapoda</taxon>
        <taxon>Insecta</taxon>
        <taxon>Pterygota</taxon>
        <taxon>Neoptera</taxon>
        <taxon>Endopterygota</taxon>
        <taxon>Coleoptera</taxon>
        <taxon>Polyphaga</taxon>
        <taxon>Cucujiformia</taxon>
        <taxon>Chrysomeloidea</taxon>
        <taxon>Chrysomelidae</taxon>
        <taxon>Galerucinae</taxon>
        <taxon>Diabroticina</taxon>
        <taxon>Diabroticites</taxon>
        <taxon>Diabrotica</taxon>
    </lineage>
</organism>
<dbReference type="RefSeq" id="XP_028131334.1">
    <property type="nucleotide sequence ID" value="XM_028275533.1"/>
</dbReference>
<evidence type="ECO:0000256" key="1">
    <source>
        <dbReference type="SAM" id="MobiDB-lite"/>
    </source>
</evidence>
<dbReference type="AlphaFoldDB" id="A0A6P7F6G1"/>
<dbReference type="OrthoDB" id="2017893at2759"/>
<dbReference type="KEGG" id="dvv:114327034"/>
<name>A0A6P7F6G1_DIAVI</name>